<reference evidence="5" key="1">
    <citation type="submission" date="2025-08" db="UniProtKB">
        <authorList>
            <consortium name="RefSeq"/>
        </authorList>
    </citation>
    <scope>IDENTIFICATION</scope>
    <source>
        <tissue evidence="5">Muscle</tissue>
    </source>
</reference>
<evidence type="ECO:0000256" key="1">
    <source>
        <dbReference type="ARBA" id="ARBA00008324"/>
    </source>
</evidence>
<dbReference type="PANTHER" id="PTHR21660">
    <property type="entry name" value="THIOESTERASE SUPERFAMILY MEMBER-RELATED"/>
    <property type="match status" value="1"/>
</dbReference>
<feature type="domain" description="Thioesterase" evidence="3">
    <location>
        <begin position="54"/>
        <end position="128"/>
    </location>
</feature>
<dbReference type="SUPFAM" id="SSF54637">
    <property type="entry name" value="Thioesterase/thiol ester dehydrase-isomerase"/>
    <property type="match status" value="1"/>
</dbReference>
<proteinExistence type="inferred from homology"/>
<keyword evidence="4" id="KW-1185">Reference proteome</keyword>
<dbReference type="Pfam" id="PF03061">
    <property type="entry name" value="4HBT"/>
    <property type="match status" value="1"/>
</dbReference>
<evidence type="ECO:0000313" key="5">
    <source>
        <dbReference type="RefSeq" id="XP_013793379.1"/>
    </source>
</evidence>
<gene>
    <name evidence="5" type="primary">LOC106477344</name>
</gene>
<dbReference type="Gene3D" id="3.10.129.10">
    <property type="entry name" value="Hotdog Thioesterase"/>
    <property type="match status" value="1"/>
</dbReference>
<dbReference type="InterPro" id="IPR003736">
    <property type="entry name" value="PAAI_dom"/>
</dbReference>
<dbReference type="RefSeq" id="XP_013793379.1">
    <property type="nucleotide sequence ID" value="XM_013937925.2"/>
</dbReference>
<accession>A0ABM1C373</accession>
<name>A0ABM1C373_LIMPO</name>
<keyword evidence="2" id="KW-0378">Hydrolase</keyword>
<protein>
    <submittedName>
        <fullName evidence="5">Acyl-coenzyme A thioesterase 13-like</fullName>
    </submittedName>
</protein>
<evidence type="ECO:0000313" key="4">
    <source>
        <dbReference type="Proteomes" id="UP000694941"/>
    </source>
</evidence>
<dbReference type="InterPro" id="IPR006683">
    <property type="entry name" value="Thioestr_dom"/>
</dbReference>
<comment type="similarity">
    <text evidence="1">Belongs to the thioesterase PaaI family.</text>
</comment>
<evidence type="ECO:0000256" key="2">
    <source>
        <dbReference type="ARBA" id="ARBA00022801"/>
    </source>
</evidence>
<dbReference type="Proteomes" id="UP000694941">
    <property type="component" value="Unplaced"/>
</dbReference>
<evidence type="ECO:0000259" key="3">
    <source>
        <dbReference type="Pfam" id="PF03061"/>
    </source>
</evidence>
<organism evidence="4 5">
    <name type="scientific">Limulus polyphemus</name>
    <name type="common">Atlantic horseshoe crab</name>
    <dbReference type="NCBI Taxonomy" id="6850"/>
    <lineage>
        <taxon>Eukaryota</taxon>
        <taxon>Metazoa</taxon>
        <taxon>Ecdysozoa</taxon>
        <taxon>Arthropoda</taxon>
        <taxon>Chelicerata</taxon>
        <taxon>Merostomata</taxon>
        <taxon>Xiphosura</taxon>
        <taxon>Limulidae</taxon>
        <taxon>Limulus</taxon>
    </lineage>
</organism>
<dbReference type="NCBIfam" id="TIGR00369">
    <property type="entry name" value="unchar_dom_1"/>
    <property type="match status" value="1"/>
</dbReference>
<dbReference type="CDD" id="cd03443">
    <property type="entry name" value="PaaI_thioesterase"/>
    <property type="match status" value="1"/>
</dbReference>
<dbReference type="InterPro" id="IPR029069">
    <property type="entry name" value="HotDog_dom_sf"/>
</dbReference>
<dbReference type="PANTHER" id="PTHR21660:SF1">
    <property type="entry name" value="ACYL-COENZYME A THIOESTERASE 13"/>
    <property type="match status" value="1"/>
</dbReference>
<dbReference type="GeneID" id="106477344"/>
<sequence length="154" mass="16125">MATASKLRLLKDVLKALTDGPGFDRVVSTLNVVSSGGGKCLCEMKVEENHQNRGGTLHGGVTATLVDVVSTLNLIGEKEVAGVSVDLNVTYLKGAKAGDELQVESSLLRAGRSMAFLSVDIRNKETGLLIAQGRHTKHLGAGIIEKSNSSTPQG</sequence>
<dbReference type="InterPro" id="IPR039298">
    <property type="entry name" value="ACOT13"/>
</dbReference>